<evidence type="ECO:0000256" key="4">
    <source>
        <dbReference type="ARBA" id="ARBA00022777"/>
    </source>
</evidence>
<feature type="transmembrane region" description="Helical" evidence="6">
    <location>
        <begin position="110"/>
        <end position="127"/>
    </location>
</feature>
<dbReference type="InterPro" id="IPR050482">
    <property type="entry name" value="Sensor_HK_TwoCompSys"/>
</dbReference>
<keyword evidence="5" id="KW-0902">Two-component regulatory system</keyword>
<dbReference type="RefSeq" id="WP_103298769.1">
    <property type="nucleotide sequence ID" value="NZ_PPQT01000114.1"/>
</dbReference>
<sequence>MASRNIGARMGEISTLIYLIFPFYGIYATRNQENFVLNIIVVLIFTIAYSGLILFQQKLNYKLNLTLFIIHLIAIVYFVAVFSPMLSLFFFFSAFAIPFMFRASVKSIEFGLLMLTMVSCVIVTIYQDDISSLVSLLIYYIVIMALLFGNFSTAKHRETRRQLEAKNKYINVLIAEQERNRIGQDLHDTLGHVFASLSLKSELAFKLIESNPEAAKEEIKNINDISKETLNKVRHIIENLKVQNFEDEVVSIDNILQDANIEFSFENKQGANSLNPAKQSILAMIFREMINNIIKHAQATKVEGKLENNQESIQLFVNDNGIGIKNPKEIKLKSISDRVELLHGILEVESVNGTQLKITIPREGVQ</sequence>
<proteinExistence type="predicted"/>
<feature type="transmembrane region" description="Helical" evidence="6">
    <location>
        <begin position="62"/>
        <end position="80"/>
    </location>
</feature>
<dbReference type="EMBL" id="UHDO01000001">
    <property type="protein sequence ID" value="SUM44331.1"/>
    <property type="molecule type" value="Genomic_DNA"/>
</dbReference>
<reference evidence="9 11" key="2">
    <citation type="submission" date="2019-04" db="EMBL/GenBank/DDBJ databases">
        <title>Genomic characterization of Staphylococcus petrasii strains.</title>
        <authorList>
            <person name="Vrbovska V."/>
            <person name="Kovarovic V."/>
            <person name="Maslanova I."/>
            <person name="Indrakova A."/>
            <person name="Petras P."/>
            <person name="Sedo O."/>
            <person name="Svec P."/>
            <person name="Fisarova L."/>
            <person name="Sedlacek I."/>
            <person name="Doskar J."/>
            <person name="Pantucek R."/>
        </authorList>
    </citation>
    <scope>NUCLEOTIDE SEQUENCE [LARGE SCALE GENOMIC DNA]</scope>
    <source>
        <strain evidence="9 11">P5404</strain>
    </source>
</reference>
<accession>A0A380G2V9</accession>
<protein>
    <recommendedName>
        <fullName evidence="2">histidine kinase</fullName>
        <ecNumber evidence="2">2.7.13.3</ecNumber>
    </recommendedName>
</protein>
<dbReference type="GO" id="GO:0046983">
    <property type="term" value="F:protein dimerization activity"/>
    <property type="evidence" value="ECO:0007669"/>
    <property type="project" value="InterPro"/>
</dbReference>
<keyword evidence="3 8" id="KW-0808">Transferase</keyword>
<dbReference type="CDD" id="cd16917">
    <property type="entry name" value="HATPase_UhpB-NarQ-NarX-like"/>
    <property type="match status" value="1"/>
</dbReference>
<evidence type="ECO:0000313" key="8">
    <source>
        <dbReference type="EMBL" id="SUM44331.1"/>
    </source>
</evidence>
<dbReference type="EMBL" id="SRLS01000001">
    <property type="protein sequence ID" value="TGE19590.1"/>
    <property type="molecule type" value="Genomic_DNA"/>
</dbReference>
<evidence type="ECO:0000259" key="7">
    <source>
        <dbReference type="Pfam" id="PF07730"/>
    </source>
</evidence>
<organism evidence="8 10">
    <name type="scientific">Staphylococcus petrasii</name>
    <dbReference type="NCBI Taxonomy" id="1276936"/>
    <lineage>
        <taxon>Bacteria</taxon>
        <taxon>Bacillati</taxon>
        <taxon>Bacillota</taxon>
        <taxon>Bacilli</taxon>
        <taxon>Bacillales</taxon>
        <taxon>Staphylococcaceae</taxon>
        <taxon>Staphylococcus</taxon>
    </lineage>
</organism>
<keyword evidence="11" id="KW-1185">Reference proteome</keyword>
<keyword evidence="6" id="KW-1133">Transmembrane helix</keyword>
<evidence type="ECO:0000256" key="5">
    <source>
        <dbReference type="ARBA" id="ARBA00023012"/>
    </source>
</evidence>
<evidence type="ECO:0000313" key="9">
    <source>
        <dbReference type="EMBL" id="TGE19590.1"/>
    </source>
</evidence>
<feature type="domain" description="Signal transduction histidine kinase subgroup 3 dimerisation and phosphoacceptor" evidence="7">
    <location>
        <begin position="178"/>
        <end position="241"/>
    </location>
</feature>
<evidence type="ECO:0000256" key="2">
    <source>
        <dbReference type="ARBA" id="ARBA00012438"/>
    </source>
</evidence>
<evidence type="ECO:0000313" key="10">
    <source>
        <dbReference type="Proteomes" id="UP000254047"/>
    </source>
</evidence>
<dbReference type="EC" id="2.7.13.3" evidence="2"/>
<dbReference type="PANTHER" id="PTHR24421:SF63">
    <property type="entry name" value="SENSOR HISTIDINE KINASE DESK"/>
    <property type="match status" value="1"/>
</dbReference>
<dbReference type="Gene3D" id="3.30.565.10">
    <property type="entry name" value="Histidine kinase-like ATPase, C-terminal domain"/>
    <property type="match status" value="1"/>
</dbReference>
<evidence type="ECO:0000256" key="3">
    <source>
        <dbReference type="ARBA" id="ARBA00022679"/>
    </source>
</evidence>
<dbReference type="Gene3D" id="1.20.5.1930">
    <property type="match status" value="1"/>
</dbReference>
<dbReference type="Proteomes" id="UP000297598">
    <property type="component" value="Unassembled WGS sequence"/>
</dbReference>
<dbReference type="AlphaFoldDB" id="A0A380G2V9"/>
<dbReference type="InterPro" id="IPR036890">
    <property type="entry name" value="HATPase_C_sf"/>
</dbReference>
<evidence type="ECO:0000256" key="1">
    <source>
        <dbReference type="ARBA" id="ARBA00000085"/>
    </source>
</evidence>
<keyword evidence="6" id="KW-0472">Membrane</keyword>
<dbReference type="GO" id="GO:0016020">
    <property type="term" value="C:membrane"/>
    <property type="evidence" value="ECO:0007669"/>
    <property type="project" value="InterPro"/>
</dbReference>
<dbReference type="InterPro" id="IPR011712">
    <property type="entry name" value="Sig_transdc_His_kin_sub3_dim/P"/>
</dbReference>
<evidence type="ECO:0000256" key="6">
    <source>
        <dbReference type="SAM" id="Phobius"/>
    </source>
</evidence>
<dbReference type="Pfam" id="PF07730">
    <property type="entry name" value="HisKA_3"/>
    <property type="match status" value="1"/>
</dbReference>
<dbReference type="GO" id="GO:0000155">
    <property type="term" value="F:phosphorelay sensor kinase activity"/>
    <property type="evidence" value="ECO:0007669"/>
    <property type="project" value="InterPro"/>
</dbReference>
<comment type="catalytic activity">
    <reaction evidence="1">
        <text>ATP + protein L-histidine = ADP + protein N-phospho-L-histidine.</text>
        <dbReference type="EC" id="2.7.13.3"/>
    </reaction>
</comment>
<feature type="transmembrane region" description="Helical" evidence="6">
    <location>
        <begin position="35"/>
        <end position="55"/>
    </location>
</feature>
<keyword evidence="4 8" id="KW-0418">Kinase</keyword>
<gene>
    <name evidence="8" type="primary">desK</name>
    <name evidence="9" type="ORF">BJR09_01105</name>
    <name evidence="8" type="ORF">NCTC13830_01732</name>
</gene>
<keyword evidence="6" id="KW-0812">Transmembrane</keyword>
<feature type="transmembrane region" description="Helical" evidence="6">
    <location>
        <begin position="12"/>
        <end position="29"/>
    </location>
</feature>
<name>A0A380G2V9_9STAP</name>
<dbReference type="PANTHER" id="PTHR24421">
    <property type="entry name" value="NITRATE/NITRITE SENSOR PROTEIN NARX-RELATED"/>
    <property type="match status" value="1"/>
</dbReference>
<evidence type="ECO:0000313" key="11">
    <source>
        <dbReference type="Proteomes" id="UP000297598"/>
    </source>
</evidence>
<dbReference type="OrthoDB" id="9797605at2"/>
<dbReference type="SUPFAM" id="SSF55874">
    <property type="entry name" value="ATPase domain of HSP90 chaperone/DNA topoisomerase II/histidine kinase"/>
    <property type="match status" value="1"/>
</dbReference>
<reference evidence="8 10" key="1">
    <citation type="submission" date="2018-06" db="EMBL/GenBank/DDBJ databases">
        <authorList>
            <consortium name="Pathogen Informatics"/>
            <person name="Doyle S."/>
        </authorList>
    </citation>
    <scope>NUCLEOTIDE SEQUENCE [LARGE SCALE GENOMIC DNA]</scope>
    <source>
        <strain evidence="8 10">NCTC13830</strain>
    </source>
</reference>
<feature type="transmembrane region" description="Helical" evidence="6">
    <location>
        <begin position="133"/>
        <end position="151"/>
    </location>
</feature>
<dbReference type="Proteomes" id="UP000254047">
    <property type="component" value="Unassembled WGS sequence"/>
</dbReference>